<protein>
    <recommendedName>
        <fullName evidence="3">ABC transporter</fullName>
    </recommendedName>
</protein>
<gene>
    <name evidence="1" type="ORF">PJU73_07525</name>
</gene>
<evidence type="ECO:0000313" key="1">
    <source>
        <dbReference type="EMBL" id="WCL71181.1"/>
    </source>
</evidence>
<evidence type="ECO:0000313" key="2">
    <source>
        <dbReference type="Proteomes" id="UP001221268"/>
    </source>
</evidence>
<dbReference type="Proteomes" id="UP001221268">
    <property type="component" value="Chromosome"/>
</dbReference>
<name>A0ABY7RK78_9NEIS</name>
<dbReference type="RefSeq" id="WP_272606911.1">
    <property type="nucleotide sequence ID" value="NZ_CP116766.1"/>
</dbReference>
<reference evidence="1 2" key="1">
    <citation type="submission" date="2023-01" db="EMBL/GenBank/DDBJ databases">
        <authorList>
            <person name="Yang C."/>
        </authorList>
    </citation>
    <scope>NUCLEOTIDE SEQUENCE [LARGE SCALE GENOMIC DNA]</scope>
    <source>
        <strain evidence="1 2">ZJ106</strain>
    </source>
</reference>
<sequence>MSSHFLTETCDYCDFLLKRQADVAVFVVFVQMPETIFRIDNRPSENAIFRRPRFKLKGK</sequence>
<accession>A0ABY7RK78</accession>
<organism evidence="1 2">
    <name type="scientific">Neisseria lisongii</name>
    <dbReference type="NCBI Taxonomy" id="2912188"/>
    <lineage>
        <taxon>Bacteria</taxon>
        <taxon>Pseudomonadati</taxon>
        <taxon>Pseudomonadota</taxon>
        <taxon>Betaproteobacteria</taxon>
        <taxon>Neisseriales</taxon>
        <taxon>Neisseriaceae</taxon>
        <taxon>Neisseria</taxon>
    </lineage>
</organism>
<evidence type="ECO:0008006" key="3">
    <source>
        <dbReference type="Google" id="ProtNLM"/>
    </source>
</evidence>
<proteinExistence type="predicted"/>
<keyword evidence="2" id="KW-1185">Reference proteome</keyword>
<dbReference type="EMBL" id="CP116766">
    <property type="protein sequence ID" value="WCL71181.1"/>
    <property type="molecule type" value="Genomic_DNA"/>
</dbReference>